<evidence type="ECO:0000259" key="1">
    <source>
        <dbReference type="Pfam" id="PF13456"/>
    </source>
</evidence>
<dbReference type="InterPro" id="IPR012337">
    <property type="entry name" value="RNaseH-like_sf"/>
</dbReference>
<accession>A0A392MSG4</accession>
<evidence type="ECO:0000313" key="2">
    <source>
        <dbReference type="EMBL" id="MCH90470.1"/>
    </source>
</evidence>
<sequence length="269" mass="30492">MTTENNCPRCDNAPESIMHVLRDCEEVAEFWSSIIRPEHWAKFFSLGLHAWVDWNLTKDEIGHTPWKWSIFFGVAVSSITHDNHHPSEYLERVNNRNQVYWEPPLEGVYKLNVDGSHNWATGKSSCGGLIRDSKGKFIKGFYCNLGCSNAIYAEMTALLLGVKLARSMKLTQVIFETDSLFVTTAIIRRSISISYLKPLLEEVLNLLNLTDWKASVSHCFREANCCADFLAHEGHNGPFFVVSFNSISSLLDILLKNDCNGPSFARIEL</sequence>
<dbReference type="Pfam" id="PF13456">
    <property type="entry name" value="RVT_3"/>
    <property type="match status" value="1"/>
</dbReference>
<protein>
    <submittedName>
        <fullName evidence="2">Non-LTR retroelement reverse transcriptase-like</fullName>
    </submittedName>
</protein>
<reference evidence="2 3" key="1">
    <citation type="journal article" date="2018" name="Front. Plant Sci.">
        <title>Red Clover (Trifolium pratense) and Zigzag Clover (T. medium) - A Picture of Genomic Similarities and Differences.</title>
        <authorList>
            <person name="Dluhosova J."/>
            <person name="Istvanek J."/>
            <person name="Nedelnik J."/>
            <person name="Repkova J."/>
        </authorList>
    </citation>
    <scope>NUCLEOTIDE SEQUENCE [LARGE SCALE GENOMIC DNA]</scope>
    <source>
        <strain evidence="3">cv. 10/8</strain>
        <tissue evidence="2">Leaf</tissue>
    </source>
</reference>
<dbReference type="GO" id="GO:0003964">
    <property type="term" value="F:RNA-directed DNA polymerase activity"/>
    <property type="evidence" value="ECO:0007669"/>
    <property type="project" value="UniProtKB-KW"/>
</dbReference>
<keyword evidence="2" id="KW-0548">Nucleotidyltransferase</keyword>
<dbReference type="PANTHER" id="PTHR47723:SF19">
    <property type="entry name" value="POLYNUCLEOTIDYL TRANSFERASE, RIBONUCLEASE H-LIKE SUPERFAMILY PROTEIN"/>
    <property type="match status" value="1"/>
</dbReference>
<dbReference type="GO" id="GO:0003676">
    <property type="term" value="F:nucleic acid binding"/>
    <property type="evidence" value="ECO:0007669"/>
    <property type="project" value="InterPro"/>
</dbReference>
<name>A0A392MSG4_9FABA</name>
<dbReference type="EMBL" id="LXQA010018379">
    <property type="protein sequence ID" value="MCH90470.1"/>
    <property type="molecule type" value="Genomic_DNA"/>
</dbReference>
<comment type="caution">
    <text evidence="2">The sequence shown here is derived from an EMBL/GenBank/DDBJ whole genome shotgun (WGS) entry which is preliminary data.</text>
</comment>
<dbReference type="InterPro" id="IPR002156">
    <property type="entry name" value="RNaseH_domain"/>
</dbReference>
<keyword evidence="2" id="KW-0808">Transferase</keyword>
<dbReference type="InterPro" id="IPR036397">
    <property type="entry name" value="RNaseH_sf"/>
</dbReference>
<proteinExistence type="predicted"/>
<dbReference type="InterPro" id="IPR053151">
    <property type="entry name" value="RNase_H-like"/>
</dbReference>
<dbReference type="AlphaFoldDB" id="A0A392MSG4"/>
<dbReference type="SUPFAM" id="SSF53098">
    <property type="entry name" value="Ribonuclease H-like"/>
    <property type="match status" value="1"/>
</dbReference>
<dbReference type="Gene3D" id="3.30.420.10">
    <property type="entry name" value="Ribonuclease H-like superfamily/Ribonuclease H"/>
    <property type="match status" value="1"/>
</dbReference>
<dbReference type="GO" id="GO:0004523">
    <property type="term" value="F:RNA-DNA hybrid ribonuclease activity"/>
    <property type="evidence" value="ECO:0007669"/>
    <property type="project" value="InterPro"/>
</dbReference>
<evidence type="ECO:0000313" key="3">
    <source>
        <dbReference type="Proteomes" id="UP000265520"/>
    </source>
</evidence>
<dbReference type="PANTHER" id="PTHR47723">
    <property type="entry name" value="OS05G0353850 PROTEIN"/>
    <property type="match status" value="1"/>
</dbReference>
<dbReference type="Proteomes" id="UP000265520">
    <property type="component" value="Unassembled WGS sequence"/>
</dbReference>
<gene>
    <name evidence="2" type="ORF">A2U01_0011386</name>
</gene>
<feature type="domain" description="RNase H type-1" evidence="1">
    <location>
        <begin position="112"/>
        <end position="233"/>
    </location>
</feature>
<organism evidence="2 3">
    <name type="scientific">Trifolium medium</name>
    <dbReference type="NCBI Taxonomy" id="97028"/>
    <lineage>
        <taxon>Eukaryota</taxon>
        <taxon>Viridiplantae</taxon>
        <taxon>Streptophyta</taxon>
        <taxon>Embryophyta</taxon>
        <taxon>Tracheophyta</taxon>
        <taxon>Spermatophyta</taxon>
        <taxon>Magnoliopsida</taxon>
        <taxon>eudicotyledons</taxon>
        <taxon>Gunneridae</taxon>
        <taxon>Pentapetalae</taxon>
        <taxon>rosids</taxon>
        <taxon>fabids</taxon>
        <taxon>Fabales</taxon>
        <taxon>Fabaceae</taxon>
        <taxon>Papilionoideae</taxon>
        <taxon>50 kb inversion clade</taxon>
        <taxon>NPAAA clade</taxon>
        <taxon>Hologalegina</taxon>
        <taxon>IRL clade</taxon>
        <taxon>Trifolieae</taxon>
        <taxon>Trifolium</taxon>
    </lineage>
</organism>
<keyword evidence="2" id="KW-0695">RNA-directed DNA polymerase</keyword>
<dbReference type="InterPro" id="IPR044730">
    <property type="entry name" value="RNase_H-like_dom_plant"/>
</dbReference>
<dbReference type="CDD" id="cd06222">
    <property type="entry name" value="RNase_H_like"/>
    <property type="match status" value="1"/>
</dbReference>
<keyword evidence="3" id="KW-1185">Reference proteome</keyword>